<gene>
    <name evidence="2" type="ORF">RchiOBHm_Chr5g0052311</name>
</gene>
<dbReference type="Gramene" id="PRQ32972">
    <property type="protein sequence ID" value="PRQ32972"/>
    <property type="gene ID" value="RchiOBHm_Chr5g0052311"/>
</dbReference>
<dbReference type="InterPro" id="IPR038635">
    <property type="entry name" value="CCR4-NOT_su2/3/5_C_sf"/>
</dbReference>
<dbReference type="InterPro" id="IPR007282">
    <property type="entry name" value="NOT2/3/5_C"/>
</dbReference>
<sequence>MLGLYMRAIELLKARAFEVEGSFSRLAVNNESGAKIGLSGINCYGIYNGVCPPIYDYCLNPYPKTLNYQQYLTAKELKKQSWRYHRKYNTWF</sequence>
<reference evidence="2 3" key="1">
    <citation type="journal article" date="2018" name="Nat. Genet.">
        <title>The Rosa genome provides new insights in the design of modern roses.</title>
        <authorList>
            <person name="Bendahmane M."/>
        </authorList>
    </citation>
    <scope>NUCLEOTIDE SEQUENCE [LARGE SCALE GENOMIC DNA]</scope>
    <source>
        <strain evidence="3">cv. Old Blush</strain>
    </source>
</reference>
<comment type="caution">
    <text evidence="2">The sequence shown here is derived from an EMBL/GenBank/DDBJ whole genome shotgun (WGS) entry which is preliminary data.</text>
</comment>
<organism evidence="2 3">
    <name type="scientific">Rosa chinensis</name>
    <name type="common">China rose</name>
    <dbReference type="NCBI Taxonomy" id="74649"/>
    <lineage>
        <taxon>Eukaryota</taxon>
        <taxon>Viridiplantae</taxon>
        <taxon>Streptophyta</taxon>
        <taxon>Embryophyta</taxon>
        <taxon>Tracheophyta</taxon>
        <taxon>Spermatophyta</taxon>
        <taxon>Magnoliopsida</taxon>
        <taxon>eudicotyledons</taxon>
        <taxon>Gunneridae</taxon>
        <taxon>Pentapetalae</taxon>
        <taxon>rosids</taxon>
        <taxon>fabids</taxon>
        <taxon>Rosales</taxon>
        <taxon>Rosaceae</taxon>
        <taxon>Rosoideae</taxon>
        <taxon>Rosoideae incertae sedis</taxon>
        <taxon>Rosa</taxon>
    </lineage>
</organism>
<dbReference type="STRING" id="74649.A0A2P6QFL2"/>
<dbReference type="Pfam" id="PF04153">
    <property type="entry name" value="NOT2_3_5_C"/>
    <property type="match status" value="1"/>
</dbReference>
<keyword evidence="3" id="KW-1185">Reference proteome</keyword>
<feature type="domain" description="NOT2/NOT3/NOT5 C-terminal" evidence="1">
    <location>
        <begin position="62"/>
        <end position="92"/>
    </location>
</feature>
<dbReference type="AlphaFoldDB" id="A0A2P6QFL2"/>
<protein>
    <recommendedName>
        <fullName evidence="1">NOT2/NOT3/NOT5 C-terminal domain-containing protein</fullName>
    </recommendedName>
</protein>
<evidence type="ECO:0000259" key="1">
    <source>
        <dbReference type="Pfam" id="PF04153"/>
    </source>
</evidence>
<dbReference type="Gene3D" id="2.30.30.1020">
    <property type="entry name" value="CCR4-NOT complex subunit 2/3/5, C-terminal domain"/>
    <property type="match status" value="1"/>
</dbReference>
<proteinExistence type="predicted"/>
<dbReference type="GO" id="GO:0006355">
    <property type="term" value="P:regulation of DNA-templated transcription"/>
    <property type="evidence" value="ECO:0007669"/>
    <property type="project" value="InterPro"/>
</dbReference>
<evidence type="ECO:0000313" key="2">
    <source>
        <dbReference type="EMBL" id="PRQ32972.1"/>
    </source>
</evidence>
<dbReference type="Proteomes" id="UP000238479">
    <property type="component" value="Chromosome 5"/>
</dbReference>
<dbReference type="EMBL" id="PDCK01000043">
    <property type="protein sequence ID" value="PRQ32972.1"/>
    <property type="molecule type" value="Genomic_DNA"/>
</dbReference>
<name>A0A2P6QFL2_ROSCH</name>
<accession>A0A2P6QFL2</accession>
<evidence type="ECO:0000313" key="3">
    <source>
        <dbReference type="Proteomes" id="UP000238479"/>
    </source>
</evidence>